<dbReference type="Pfam" id="PF00561">
    <property type="entry name" value="Abhydrolase_1"/>
    <property type="match status" value="1"/>
</dbReference>
<protein>
    <recommendedName>
        <fullName evidence="2">AB hydrolase-1 domain-containing protein</fullName>
    </recommendedName>
</protein>
<sequence>MEISLVWWIDLFVRLVYTSAGLRRHTVSIDAETTIRCWISSSLLPSSSAAGAVSKKKSPLVLVHGFGPRGAWQWRSQIRPLAAHFDLVVPDLIFFGGSTTSSTRRSEAFQAASVVGLLDALGVSPPRRAKVSLMGTSYGGFVVYHMARMMGPERVDRVVIASSDLLNGPDDTRAFLERAGGLESVDQVLLPRTTADLKRLLQLAVFLPPRFVPEFLLRDVLRNLFSDKIAEKLELIKGISISHKDEFQLTPLPQQVLIIWGEHDQIFLVDKAFQMQKHLGENARLEVLGKTGHTPQAEDPKKFNKIILNFLLGGPKSSF</sequence>
<accession>A0A8J5GDM9</accession>
<dbReference type="InterPro" id="IPR000073">
    <property type="entry name" value="AB_hydrolase_1"/>
</dbReference>
<comment type="caution">
    <text evidence="3">The sequence shown here is derived from an EMBL/GenBank/DDBJ whole genome shotgun (WGS) entry which is preliminary data.</text>
</comment>
<evidence type="ECO:0000313" key="4">
    <source>
        <dbReference type="Proteomes" id="UP000734854"/>
    </source>
</evidence>
<dbReference type="PANTHER" id="PTHR43139:SF52">
    <property type="entry name" value="SI:DKEY-122A22.2"/>
    <property type="match status" value="1"/>
</dbReference>
<dbReference type="Proteomes" id="UP000734854">
    <property type="component" value="Unassembled WGS sequence"/>
</dbReference>
<evidence type="ECO:0000259" key="2">
    <source>
        <dbReference type="Pfam" id="PF00561"/>
    </source>
</evidence>
<feature type="domain" description="AB hydrolase-1" evidence="2">
    <location>
        <begin position="59"/>
        <end position="300"/>
    </location>
</feature>
<feature type="chain" id="PRO_5035214960" description="AB hydrolase-1 domain-containing protein" evidence="1">
    <location>
        <begin position="19"/>
        <end position="319"/>
    </location>
</feature>
<proteinExistence type="predicted"/>
<keyword evidence="4" id="KW-1185">Reference proteome</keyword>
<organism evidence="3 4">
    <name type="scientific">Zingiber officinale</name>
    <name type="common">Ginger</name>
    <name type="synonym">Amomum zingiber</name>
    <dbReference type="NCBI Taxonomy" id="94328"/>
    <lineage>
        <taxon>Eukaryota</taxon>
        <taxon>Viridiplantae</taxon>
        <taxon>Streptophyta</taxon>
        <taxon>Embryophyta</taxon>
        <taxon>Tracheophyta</taxon>
        <taxon>Spermatophyta</taxon>
        <taxon>Magnoliopsida</taxon>
        <taxon>Liliopsida</taxon>
        <taxon>Zingiberales</taxon>
        <taxon>Zingiberaceae</taxon>
        <taxon>Zingiber</taxon>
    </lineage>
</organism>
<keyword evidence="1" id="KW-0732">Signal</keyword>
<dbReference type="AlphaFoldDB" id="A0A8J5GDM9"/>
<gene>
    <name evidence="3" type="ORF">ZIOFF_037772</name>
</gene>
<feature type="signal peptide" evidence="1">
    <location>
        <begin position="1"/>
        <end position="18"/>
    </location>
</feature>
<dbReference type="PANTHER" id="PTHR43139">
    <property type="entry name" value="SI:DKEY-122A22.2"/>
    <property type="match status" value="1"/>
</dbReference>
<dbReference type="OrthoDB" id="6431331at2759"/>
<reference evidence="3 4" key="1">
    <citation type="submission" date="2020-08" db="EMBL/GenBank/DDBJ databases">
        <title>Plant Genome Project.</title>
        <authorList>
            <person name="Zhang R.-G."/>
        </authorList>
    </citation>
    <scope>NUCLEOTIDE SEQUENCE [LARGE SCALE GENOMIC DNA]</scope>
    <source>
        <tissue evidence="3">Rhizome</tissue>
    </source>
</reference>
<evidence type="ECO:0000313" key="3">
    <source>
        <dbReference type="EMBL" id="KAG6505416.1"/>
    </source>
</evidence>
<name>A0A8J5GDM9_ZINOF</name>
<dbReference type="InterPro" id="IPR052370">
    <property type="entry name" value="Meta-cleavage_hydrolase"/>
</dbReference>
<evidence type="ECO:0000256" key="1">
    <source>
        <dbReference type="SAM" id="SignalP"/>
    </source>
</evidence>
<dbReference type="EMBL" id="JACMSC010000010">
    <property type="protein sequence ID" value="KAG6505416.1"/>
    <property type="molecule type" value="Genomic_DNA"/>
</dbReference>